<dbReference type="NCBIfam" id="TIGR01411">
    <property type="entry name" value="tatAE"/>
    <property type="match status" value="1"/>
</dbReference>
<keyword evidence="7" id="KW-0809">Transit peptide</keyword>
<evidence type="ECO:0000256" key="8">
    <source>
        <dbReference type="ARBA" id="ARBA00022989"/>
    </source>
</evidence>
<protein>
    <recommendedName>
        <fullName evidence="16">Twin-arginine translocation protein TatB</fullName>
    </recommendedName>
</protein>
<evidence type="ECO:0000256" key="2">
    <source>
        <dbReference type="ARBA" id="ARBA00022448"/>
    </source>
</evidence>
<keyword evidence="8 14" id="KW-1133">Transmembrane helix</keyword>
<reference evidence="15" key="2">
    <citation type="submission" date="2020-07" db="EMBL/GenBank/DDBJ databases">
        <authorList>
            <person name="Vera ALvarez R."/>
            <person name="Arias-Moreno D.M."/>
            <person name="Jimenez-Jacinto V."/>
            <person name="Jimenez-Bremont J.F."/>
            <person name="Swaminathan K."/>
            <person name="Moose S.P."/>
            <person name="Guerrero-Gonzalez M.L."/>
            <person name="Marino-Ramirez L."/>
            <person name="Landsman D."/>
            <person name="Rodriguez-Kessler M."/>
            <person name="Delgado-Sanchez P."/>
        </authorList>
    </citation>
    <scope>NUCLEOTIDE SEQUENCE</scope>
    <source>
        <tissue evidence="15">Cladode</tissue>
    </source>
</reference>
<feature type="region of interest" description="Disordered" evidence="13">
    <location>
        <begin position="155"/>
        <end position="177"/>
    </location>
</feature>
<keyword evidence="4" id="KW-0934">Plastid</keyword>
<keyword evidence="5 14" id="KW-0812">Transmembrane</keyword>
<feature type="compositionally biased region" description="Basic and acidic residues" evidence="13">
    <location>
        <begin position="250"/>
        <end position="259"/>
    </location>
</feature>
<evidence type="ECO:0000256" key="11">
    <source>
        <dbReference type="ARBA" id="ARBA00023136"/>
    </source>
</evidence>
<proteinExistence type="predicted"/>
<dbReference type="AlphaFoldDB" id="A0A7C8ZRB8"/>
<keyword evidence="10" id="KW-0793">Thylakoid</keyword>
<evidence type="ECO:0000256" key="9">
    <source>
        <dbReference type="ARBA" id="ARBA00023010"/>
    </source>
</evidence>
<organism evidence="15">
    <name type="scientific">Opuntia streptacantha</name>
    <name type="common">Prickly pear cactus</name>
    <name type="synonym">Opuntia cardona</name>
    <dbReference type="NCBI Taxonomy" id="393608"/>
    <lineage>
        <taxon>Eukaryota</taxon>
        <taxon>Viridiplantae</taxon>
        <taxon>Streptophyta</taxon>
        <taxon>Embryophyta</taxon>
        <taxon>Tracheophyta</taxon>
        <taxon>Spermatophyta</taxon>
        <taxon>Magnoliopsida</taxon>
        <taxon>eudicotyledons</taxon>
        <taxon>Gunneridae</taxon>
        <taxon>Pentapetalae</taxon>
        <taxon>Caryophyllales</taxon>
        <taxon>Cactineae</taxon>
        <taxon>Cactaceae</taxon>
        <taxon>Opuntioideae</taxon>
        <taxon>Opuntia</taxon>
    </lineage>
</organism>
<feature type="compositionally biased region" description="Polar residues" evidence="13">
    <location>
        <begin position="162"/>
        <end position="177"/>
    </location>
</feature>
<feature type="transmembrane region" description="Helical" evidence="14">
    <location>
        <begin position="86"/>
        <end position="111"/>
    </location>
</feature>
<feature type="compositionally biased region" description="Polar residues" evidence="13">
    <location>
        <begin position="264"/>
        <end position="292"/>
    </location>
</feature>
<dbReference type="GO" id="GO:0043953">
    <property type="term" value="P:protein transport by the Tat complex"/>
    <property type="evidence" value="ECO:0007669"/>
    <property type="project" value="InterPro"/>
</dbReference>
<evidence type="ECO:0000256" key="10">
    <source>
        <dbReference type="ARBA" id="ARBA00023078"/>
    </source>
</evidence>
<keyword evidence="3" id="KW-0150">Chloroplast</keyword>
<dbReference type="PANTHER" id="PTHR33162">
    <property type="entry name" value="SEC-INDEPENDENT PROTEIN TRANSLOCASE PROTEIN TATA, CHLOROPLASTIC"/>
    <property type="match status" value="1"/>
</dbReference>
<evidence type="ECO:0000256" key="1">
    <source>
        <dbReference type="ARBA" id="ARBA00004581"/>
    </source>
</evidence>
<evidence type="ECO:0000256" key="4">
    <source>
        <dbReference type="ARBA" id="ARBA00022640"/>
    </source>
</evidence>
<evidence type="ECO:0000256" key="13">
    <source>
        <dbReference type="SAM" id="MobiDB-lite"/>
    </source>
</evidence>
<dbReference type="Pfam" id="PF02416">
    <property type="entry name" value="TatA_B_E"/>
    <property type="match status" value="1"/>
</dbReference>
<keyword evidence="9" id="KW-0811">Translocation</keyword>
<evidence type="ECO:0008006" key="16">
    <source>
        <dbReference type="Google" id="ProtNLM"/>
    </source>
</evidence>
<dbReference type="PANTHER" id="PTHR33162:SF3">
    <property type="entry name" value="SEC-INDEPENDENT PROTEIN TRANSLOCASE PROTEIN TATB, CHLOROPLASTIC"/>
    <property type="match status" value="1"/>
</dbReference>
<dbReference type="InterPro" id="IPR003369">
    <property type="entry name" value="TatA/B/E"/>
</dbReference>
<reference evidence="15" key="1">
    <citation type="journal article" date="2013" name="J. Plant Res.">
        <title>Effect of fungi and light on seed germination of three Opuntia species from semiarid lands of central Mexico.</title>
        <authorList>
            <person name="Delgado-Sanchez P."/>
            <person name="Jimenez-Bremont J.F."/>
            <person name="Guerrero-Gonzalez Mde L."/>
            <person name="Flores J."/>
        </authorList>
    </citation>
    <scope>NUCLEOTIDE SEQUENCE</scope>
    <source>
        <tissue evidence="15">Cladode</tissue>
    </source>
</reference>
<keyword evidence="11 14" id="KW-0472">Membrane</keyword>
<name>A0A7C8ZRB8_OPUST</name>
<evidence type="ECO:0000256" key="6">
    <source>
        <dbReference type="ARBA" id="ARBA00022927"/>
    </source>
</evidence>
<comment type="subcellular location">
    <subcellularLocation>
        <location evidence="1">Plastid</location>
        <location evidence="1">Chloroplast thylakoid membrane</location>
        <topology evidence="1">Single-pass membrane protein</topology>
    </subcellularLocation>
</comment>
<sequence>MASATSALSVCCSLSCAKSSKPIMYSMTSSSHSCLKPQKSLNFDLSSRFSQMGMCQFTPWNGLKHVGISILAKPRKLGSRKKRKEMVVYASLFGVGAPELLVIGAVALMVFGPKGLAEVARSLGKTLREFQPAIKELQDVSREFKSTLEREIGLDDDPSAVRKTNGSNRSDLPLSQSVSNLDDQIASVAETNGAPLNNAYSSEQNSSFTEEQTNAATQQHTKSSQPENRTEFEGQPQEGFLHDNANSSEDQLKITEEQPRVPVATQQDATSSPQDGQTEIKSQPQGAIQETATAAPAVHQMPESET</sequence>
<dbReference type="GO" id="GO:0006886">
    <property type="term" value="P:intracellular protein transport"/>
    <property type="evidence" value="ECO:0007669"/>
    <property type="project" value="UniProtKB-ARBA"/>
</dbReference>
<accession>A0A7C8ZRB8</accession>
<dbReference type="Gene3D" id="1.20.5.3310">
    <property type="match status" value="1"/>
</dbReference>
<feature type="region of interest" description="Disordered" evidence="13">
    <location>
        <begin position="192"/>
        <end position="306"/>
    </location>
</feature>
<evidence type="ECO:0000256" key="3">
    <source>
        <dbReference type="ARBA" id="ARBA00022528"/>
    </source>
</evidence>
<feature type="compositionally biased region" description="Polar residues" evidence="13">
    <location>
        <begin position="194"/>
        <end position="227"/>
    </location>
</feature>
<keyword evidence="2" id="KW-0813">Transport</keyword>
<evidence type="ECO:0000256" key="5">
    <source>
        <dbReference type="ARBA" id="ARBA00022692"/>
    </source>
</evidence>
<evidence type="ECO:0000256" key="12">
    <source>
        <dbReference type="ARBA" id="ARBA00025340"/>
    </source>
</evidence>
<dbReference type="EMBL" id="GISG01162044">
    <property type="protein sequence ID" value="MBA4649779.1"/>
    <property type="molecule type" value="Transcribed_RNA"/>
</dbReference>
<dbReference type="InterPro" id="IPR006312">
    <property type="entry name" value="TatA/E"/>
</dbReference>
<dbReference type="FunFam" id="1.20.5.3310:FF:000003">
    <property type="entry name" value="Sec-independent protein translocase protein TATB, chloroplastic"/>
    <property type="match status" value="1"/>
</dbReference>
<comment type="function">
    <text evidence="12">Part of the twin-arginine translocation (Tat) system that transports large folded proteins containing a characteristic twin-arginine motif in their signal peptide across the thylakoid membrane. Involved in delta pH-dependent protein transport required for chloroplast development, especially thylakoid membrane formation. TATC and TATB mediate precursor recognition, whereas TATA facilitates translocation.</text>
</comment>
<dbReference type="GO" id="GO:0033281">
    <property type="term" value="C:TAT protein transport complex"/>
    <property type="evidence" value="ECO:0007669"/>
    <property type="project" value="UniProtKB-ARBA"/>
</dbReference>
<evidence type="ECO:0000256" key="7">
    <source>
        <dbReference type="ARBA" id="ARBA00022946"/>
    </source>
</evidence>
<dbReference type="GO" id="GO:0009535">
    <property type="term" value="C:chloroplast thylakoid membrane"/>
    <property type="evidence" value="ECO:0007669"/>
    <property type="project" value="UniProtKB-SubCell"/>
</dbReference>
<keyword evidence="6" id="KW-0653">Protein transport</keyword>
<evidence type="ECO:0000256" key="14">
    <source>
        <dbReference type="SAM" id="Phobius"/>
    </source>
</evidence>
<evidence type="ECO:0000313" key="15">
    <source>
        <dbReference type="EMBL" id="MBA4649779.1"/>
    </source>
</evidence>